<organism evidence="1 2">
    <name type="scientific">Tetrahymena thermophila (strain SB210)</name>
    <dbReference type="NCBI Taxonomy" id="312017"/>
    <lineage>
        <taxon>Eukaryota</taxon>
        <taxon>Sar</taxon>
        <taxon>Alveolata</taxon>
        <taxon>Ciliophora</taxon>
        <taxon>Intramacronucleata</taxon>
        <taxon>Oligohymenophorea</taxon>
        <taxon>Hymenostomatida</taxon>
        <taxon>Tetrahymenina</taxon>
        <taxon>Tetrahymenidae</taxon>
        <taxon>Tetrahymena</taxon>
    </lineage>
</organism>
<dbReference type="InParanoid" id="W7XLF6"/>
<sequence>MQSFFQNQKIQIILSLIKQTSLLNCRQQIGQQNQIIFSIKHFFYIFLFNKNLFQFQQILHFQICSFTIIQVFNAYWLKNDKISNQILFQRKKSHDHTTVVHRSLVSQQFPMLRNEELLIILANFSTLQLLGQVTKMRDYGNTSKTQNYPQQIAIIKMKFNKYLYTKIYEKYSHFMQSTFLNQKQILINQFFFVNQKNFNYSFIFFNNQIHFMQLINSKQINQVYLISFKPNLNSINKFFCGENQQKIRIKSICFFYQCQVFGQFLK</sequence>
<reference evidence="2" key="1">
    <citation type="journal article" date="2006" name="PLoS Biol.">
        <title>Macronuclear genome sequence of the ciliate Tetrahymena thermophila, a model eukaryote.</title>
        <authorList>
            <person name="Eisen J.A."/>
            <person name="Coyne R.S."/>
            <person name="Wu M."/>
            <person name="Wu D."/>
            <person name="Thiagarajan M."/>
            <person name="Wortman J.R."/>
            <person name="Badger J.H."/>
            <person name="Ren Q."/>
            <person name="Amedeo P."/>
            <person name="Jones K.M."/>
            <person name="Tallon L.J."/>
            <person name="Delcher A.L."/>
            <person name="Salzberg S.L."/>
            <person name="Silva J.C."/>
            <person name="Haas B.J."/>
            <person name="Majoros W.H."/>
            <person name="Farzad M."/>
            <person name="Carlton J.M."/>
            <person name="Smith R.K. Jr."/>
            <person name="Garg J."/>
            <person name="Pearlman R.E."/>
            <person name="Karrer K.M."/>
            <person name="Sun L."/>
            <person name="Manning G."/>
            <person name="Elde N.C."/>
            <person name="Turkewitz A.P."/>
            <person name="Asai D.J."/>
            <person name="Wilkes D.E."/>
            <person name="Wang Y."/>
            <person name="Cai H."/>
            <person name="Collins K."/>
            <person name="Stewart B.A."/>
            <person name="Lee S.R."/>
            <person name="Wilamowska K."/>
            <person name="Weinberg Z."/>
            <person name="Ruzzo W.L."/>
            <person name="Wloga D."/>
            <person name="Gaertig J."/>
            <person name="Frankel J."/>
            <person name="Tsao C.-C."/>
            <person name="Gorovsky M.A."/>
            <person name="Keeling P.J."/>
            <person name="Waller R.F."/>
            <person name="Patron N.J."/>
            <person name="Cherry J.M."/>
            <person name="Stover N.A."/>
            <person name="Krieger C.J."/>
            <person name="del Toro C."/>
            <person name="Ryder H.F."/>
            <person name="Williamson S.C."/>
            <person name="Barbeau R.A."/>
            <person name="Hamilton E.P."/>
            <person name="Orias E."/>
        </authorList>
    </citation>
    <scope>NUCLEOTIDE SEQUENCE [LARGE SCALE GENOMIC DNA]</scope>
    <source>
        <strain evidence="2">SB210</strain>
    </source>
</reference>
<dbReference type="AlphaFoldDB" id="W7XLF6"/>
<dbReference type="Proteomes" id="UP000009168">
    <property type="component" value="Unassembled WGS sequence"/>
</dbReference>
<dbReference type="GeneID" id="24437663"/>
<dbReference type="EMBL" id="GG662840">
    <property type="protein sequence ID" value="EWS76204.1"/>
    <property type="molecule type" value="Genomic_DNA"/>
</dbReference>
<dbReference type="KEGG" id="tet:TTHERM_000172927"/>
<name>W7XLF6_TETTS</name>
<gene>
    <name evidence="1" type="ORF">TTHERM_000172927</name>
</gene>
<accession>W7XLF6</accession>
<protein>
    <submittedName>
        <fullName evidence="1">Uncharacterized protein</fullName>
    </submittedName>
</protein>
<evidence type="ECO:0000313" key="2">
    <source>
        <dbReference type="Proteomes" id="UP000009168"/>
    </source>
</evidence>
<evidence type="ECO:0000313" key="1">
    <source>
        <dbReference type="EMBL" id="EWS76204.1"/>
    </source>
</evidence>
<keyword evidence="2" id="KW-1185">Reference proteome</keyword>
<dbReference type="RefSeq" id="XP_012651251.1">
    <property type="nucleotide sequence ID" value="XM_012795797.1"/>
</dbReference>
<proteinExistence type="predicted"/>